<dbReference type="EMBL" id="MT142494">
    <property type="protein sequence ID" value="QJA82734.1"/>
    <property type="molecule type" value="Genomic_DNA"/>
</dbReference>
<evidence type="ECO:0000313" key="1">
    <source>
        <dbReference type="EMBL" id="QJA64993.1"/>
    </source>
</evidence>
<dbReference type="EMBL" id="MT141530">
    <property type="protein sequence ID" value="QJA64993.1"/>
    <property type="molecule type" value="Genomic_DNA"/>
</dbReference>
<organism evidence="2">
    <name type="scientific">viral metagenome</name>
    <dbReference type="NCBI Taxonomy" id="1070528"/>
    <lineage>
        <taxon>unclassified sequences</taxon>
        <taxon>metagenomes</taxon>
        <taxon>organismal metagenomes</taxon>
    </lineage>
</organism>
<sequence>MFCSGWKTATIDIDRDTEFTGDDADQFSSLVDLGDNYEYVLVICGSVITSATLAPWVQITPSVAEVPVVVHALDDDATGSFAHATTAAVTQVAVVFHVGAVQYLRIRAGSNQAADETFSVRGFNRQAYGT</sequence>
<gene>
    <name evidence="2" type="ORF">MM415A00374_0046</name>
    <name evidence="1" type="ORF">MM415B00446_0017</name>
</gene>
<proteinExistence type="predicted"/>
<name>A0A6M3KMA7_9ZZZZ</name>
<reference evidence="2" key="1">
    <citation type="submission" date="2020-03" db="EMBL/GenBank/DDBJ databases">
        <title>The deep terrestrial virosphere.</title>
        <authorList>
            <person name="Holmfeldt K."/>
            <person name="Nilsson E."/>
            <person name="Simone D."/>
            <person name="Lopez-Fernandez M."/>
            <person name="Wu X."/>
            <person name="de Brujin I."/>
            <person name="Lundin D."/>
            <person name="Andersson A."/>
            <person name="Bertilsson S."/>
            <person name="Dopson M."/>
        </authorList>
    </citation>
    <scope>NUCLEOTIDE SEQUENCE</scope>
    <source>
        <strain evidence="2">MM415A00374</strain>
        <strain evidence="1">MM415B00446</strain>
    </source>
</reference>
<protein>
    <submittedName>
        <fullName evidence="2">Uncharacterized protein</fullName>
    </submittedName>
</protein>
<accession>A0A6M3KMA7</accession>
<evidence type="ECO:0000313" key="2">
    <source>
        <dbReference type="EMBL" id="QJA82734.1"/>
    </source>
</evidence>
<dbReference type="AlphaFoldDB" id="A0A6M3KMA7"/>